<evidence type="ECO:0000313" key="2">
    <source>
        <dbReference type="Proteomes" id="UP000053676"/>
    </source>
</evidence>
<accession>W2SH08</accession>
<sequence>MRSFNRYKIKFFQVSKFRSQFKLIAP</sequence>
<organism evidence="1 2">
    <name type="scientific">Necator americanus</name>
    <name type="common">Human hookworm</name>
    <dbReference type="NCBI Taxonomy" id="51031"/>
    <lineage>
        <taxon>Eukaryota</taxon>
        <taxon>Metazoa</taxon>
        <taxon>Ecdysozoa</taxon>
        <taxon>Nematoda</taxon>
        <taxon>Chromadorea</taxon>
        <taxon>Rhabditida</taxon>
        <taxon>Rhabditina</taxon>
        <taxon>Rhabditomorpha</taxon>
        <taxon>Strongyloidea</taxon>
        <taxon>Ancylostomatidae</taxon>
        <taxon>Bunostominae</taxon>
        <taxon>Necator</taxon>
    </lineage>
</organism>
<keyword evidence="2" id="KW-1185">Reference proteome</keyword>
<reference evidence="2" key="1">
    <citation type="journal article" date="2014" name="Nat. Genet.">
        <title>Genome of the human hookworm Necator americanus.</title>
        <authorList>
            <person name="Tang Y.T."/>
            <person name="Gao X."/>
            <person name="Rosa B.A."/>
            <person name="Abubucker S."/>
            <person name="Hallsworth-Pepin K."/>
            <person name="Martin J."/>
            <person name="Tyagi R."/>
            <person name="Heizer E."/>
            <person name="Zhang X."/>
            <person name="Bhonagiri-Palsikar V."/>
            <person name="Minx P."/>
            <person name="Warren W.C."/>
            <person name="Wang Q."/>
            <person name="Zhan B."/>
            <person name="Hotez P.J."/>
            <person name="Sternberg P.W."/>
            <person name="Dougall A."/>
            <person name="Gaze S.T."/>
            <person name="Mulvenna J."/>
            <person name="Sotillo J."/>
            <person name="Ranganathan S."/>
            <person name="Rabelo E.M."/>
            <person name="Wilson R.K."/>
            <person name="Felgner P.L."/>
            <person name="Bethony J."/>
            <person name="Hawdon J.M."/>
            <person name="Gasser R.B."/>
            <person name="Loukas A."/>
            <person name="Mitreva M."/>
        </authorList>
    </citation>
    <scope>NUCLEOTIDE SEQUENCE [LARGE SCALE GENOMIC DNA]</scope>
</reference>
<evidence type="ECO:0000313" key="1">
    <source>
        <dbReference type="EMBL" id="ETN68880.1"/>
    </source>
</evidence>
<dbReference type="Proteomes" id="UP000053676">
    <property type="component" value="Unassembled WGS sequence"/>
</dbReference>
<dbReference type="EMBL" id="KI669186">
    <property type="protein sequence ID" value="ETN68880.1"/>
    <property type="molecule type" value="Genomic_DNA"/>
</dbReference>
<name>W2SH08_NECAM</name>
<proteinExistence type="predicted"/>
<dbReference type="AlphaFoldDB" id="W2SH08"/>
<gene>
    <name evidence="1" type="ORF">NECAME_15584</name>
</gene>
<dbReference type="KEGG" id="nai:NECAME_15584"/>
<protein>
    <submittedName>
        <fullName evidence="1">Uncharacterized protein</fullName>
    </submittedName>
</protein>